<reference evidence="2" key="1">
    <citation type="journal article" date="2019" name="Int. J. Syst. Evol. Microbiol.">
        <title>The Global Catalogue of Microorganisms (GCM) 10K type strain sequencing project: providing services to taxonomists for standard genome sequencing and annotation.</title>
        <authorList>
            <consortium name="The Broad Institute Genomics Platform"/>
            <consortium name="The Broad Institute Genome Sequencing Center for Infectious Disease"/>
            <person name="Wu L."/>
            <person name="Ma J."/>
        </authorList>
    </citation>
    <scope>NUCLEOTIDE SEQUENCE [LARGE SCALE GENOMIC DNA]</scope>
    <source>
        <strain evidence="2">KCTC 42217</strain>
    </source>
</reference>
<comment type="caution">
    <text evidence="1">The sequence shown here is derived from an EMBL/GenBank/DDBJ whole genome shotgun (WGS) entry which is preliminary data.</text>
</comment>
<evidence type="ECO:0000313" key="2">
    <source>
        <dbReference type="Proteomes" id="UP001597387"/>
    </source>
</evidence>
<sequence>MAKSEGGHAKNVANFEDLLTRVRSLGPGYSPSKAGLTLPNLELQHQAANAALKSLAAELPLYQQAVDAKQAAFAPLSKLVTRALNMFRASVDYKPEVDSAESLVKKMRGGNSASPALAEGAEPVRKISTSQRSADMQLAHFASFIEILSAHSAYQPAEAGLSVAGLLALHNDLAQKAQAVTEAQVRVETARLNRDNALYAPGTGLIDLGLGVKTYVKAAFTPGSTNYNPILSLEFRRPKNL</sequence>
<dbReference type="EMBL" id="JBHUHZ010000001">
    <property type="protein sequence ID" value="MFD2162469.1"/>
    <property type="molecule type" value="Genomic_DNA"/>
</dbReference>
<name>A0ABW4ZK76_9SPHI</name>
<dbReference type="Proteomes" id="UP001597387">
    <property type="component" value="Unassembled WGS sequence"/>
</dbReference>
<protein>
    <submittedName>
        <fullName evidence="1">Uncharacterized protein</fullName>
    </submittedName>
</protein>
<accession>A0ABW4ZK76</accession>
<organism evidence="1 2">
    <name type="scientific">Paradesertivirga mongoliensis</name>
    <dbReference type="NCBI Taxonomy" id="2100740"/>
    <lineage>
        <taxon>Bacteria</taxon>
        <taxon>Pseudomonadati</taxon>
        <taxon>Bacteroidota</taxon>
        <taxon>Sphingobacteriia</taxon>
        <taxon>Sphingobacteriales</taxon>
        <taxon>Sphingobacteriaceae</taxon>
        <taxon>Paradesertivirga</taxon>
    </lineage>
</organism>
<gene>
    <name evidence="1" type="ORF">ACFSJU_08690</name>
</gene>
<evidence type="ECO:0000313" key="1">
    <source>
        <dbReference type="EMBL" id="MFD2162469.1"/>
    </source>
</evidence>
<dbReference type="RefSeq" id="WP_255903550.1">
    <property type="nucleotide sequence ID" value="NZ_JAFMZO010000003.1"/>
</dbReference>
<proteinExistence type="predicted"/>
<keyword evidence="2" id="KW-1185">Reference proteome</keyword>